<dbReference type="AlphaFoldDB" id="C0E0J8"/>
<reference evidence="1 2" key="1">
    <citation type="submission" date="2009-01" db="EMBL/GenBank/DDBJ databases">
        <authorList>
            <person name="Fulton L."/>
            <person name="Clifton S."/>
            <person name="Chinwalla A.T."/>
            <person name="Mitreva M."/>
            <person name="Sodergren E."/>
            <person name="Weinstock G."/>
            <person name="Clifton S."/>
            <person name="Dooling D.J."/>
            <person name="Fulton B."/>
            <person name="Minx P."/>
            <person name="Pepin K.H."/>
            <person name="Johnson M."/>
            <person name="Bhonagiri V."/>
            <person name="Nash W.E."/>
            <person name="Mardis E.R."/>
            <person name="Wilson R.K."/>
        </authorList>
    </citation>
    <scope>NUCLEOTIDE SEQUENCE [LARGE SCALE GENOMIC DNA]</scope>
    <source>
        <strain evidence="1 2">ATCC 33806</strain>
    </source>
</reference>
<name>C0E0J8_9CORY</name>
<proteinExistence type="predicted"/>
<protein>
    <submittedName>
        <fullName evidence="1">Uncharacterized protein</fullName>
    </submittedName>
</protein>
<comment type="caution">
    <text evidence="1">The sequence shown here is derived from an EMBL/GenBank/DDBJ whole genome shotgun (WGS) entry which is preliminary data.</text>
</comment>
<sequence length="43" mass="5255">MPMLACLGCRRQAAQNDHQPHRLWWSCGFRLPNLHWVWQFYPC</sequence>
<evidence type="ECO:0000313" key="2">
    <source>
        <dbReference type="Proteomes" id="UP000006247"/>
    </source>
</evidence>
<accession>C0E0J8</accession>
<dbReference type="HOGENOM" id="CLU_3232371_0_0_11"/>
<gene>
    <name evidence="1" type="ORF">CORMATOL_00499</name>
</gene>
<dbReference type="Proteomes" id="UP000006247">
    <property type="component" value="Unassembled WGS sequence"/>
</dbReference>
<organism evidence="1 2">
    <name type="scientific">Corynebacterium matruchotii ATCC 33806</name>
    <dbReference type="NCBI Taxonomy" id="566549"/>
    <lineage>
        <taxon>Bacteria</taxon>
        <taxon>Bacillati</taxon>
        <taxon>Actinomycetota</taxon>
        <taxon>Actinomycetes</taxon>
        <taxon>Mycobacteriales</taxon>
        <taxon>Corynebacteriaceae</taxon>
        <taxon>Corynebacterium</taxon>
    </lineage>
</organism>
<evidence type="ECO:0000313" key="1">
    <source>
        <dbReference type="EMBL" id="EEG28090.1"/>
    </source>
</evidence>
<dbReference type="EMBL" id="ACEB01000004">
    <property type="protein sequence ID" value="EEG28090.1"/>
    <property type="molecule type" value="Genomic_DNA"/>
</dbReference>